<feature type="signal peptide" evidence="1">
    <location>
        <begin position="1"/>
        <end position="18"/>
    </location>
</feature>
<name>A0ABD2Z184_9GENT</name>
<keyword evidence="1" id="KW-0732">Signal</keyword>
<reference evidence="2 3" key="1">
    <citation type="submission" date="2024-11" db="EMBL/GenBank/DDBJ databases">
        <title>A near-complete genome assembly of Cinchona calisaya.</title>
        <authorList>
            <person name="Lian D.C."/>
            <person name="Zhao X.W."/>
            <person name="Wei L."/>
        </authorList>
    </citation>
    <scope>NUCLEOTIDE SEQUENCE [LARGE SCALE GENOMIC DNA]</scope>
    <source>
        <tissue evidence="2">Nenye</tissue>
    </source>
</reference>
<gene>
    <name evidence="2" type="ORF">ACH5RR_024817</name>
</gene>
<keyword evidence="3" id="KW-1185">Reference proteome</keyword>
<proteinExistence type="predicted"/>
<accession>A0ABD2Z184</accession>
<dbReference type="Proteomes" id="UP001630127">
    <property type="component" value="Unassembled WGS sequence"/>
</dbReference>
<evidence type="ECO:0000313" key="2">
    <source>
        <dbReference type="EMBL" id="KAL3512100.1"/>
    </source>
</evidence>
<dbReference type="EMBL" id="JBJUIK010000011">
    <property type="protein sequence ID" value="KAL3512100.1"/>
    <property type="molecule type" value="Genomic_DNA"/>
</dbReference>
<evidence type="ECO:0000313" key="3">
    <source>
        <dbReference type="Proteomes" id="UP001630127"/>
    </source>
</evidence>
<dbReference type="AlphaFoldDB" id="A0ABD2Z184"/>
<evidence type="ECO:0000256" key="1">
    <source>
        <dbReference type="SAM" id="SignalP"/>
    </source>
</evidence>
<protein>
    <submittedName>
        <fullName evidence="2">Uncharacterized protein</fullName>
    </submittedName>
</protein>
<sequence>MLFWLMGSMTFVVDSGIANPTTSTLLSSILCLSNFSFNLLSVNKITCAINYFVSFFPNHCVFRDLMTKKIIGRGRESGDLYLLKTLSMKVPKPIACSSTLTPLEIHYSLGHPPLPILNKLFPNF</sequence>
<comment type="caution">
    <text evidence="2">The sequence shown here is derived from an EMBL/GenBank/DDBJ whole genome shotgun (WGS) entry which is preliminary data.</text>
</comment>
<feature type="chain" id="PRO_5044870520" evidence="1">
    <location>
        <begin position="19"/>
        <end position="124"/>
    </location>
</feature>
<organism evidence="2 3">
    <name type="scientific">Cinchona calisaya</name>
    <dbReference type="NCBI Taxonomy" id="153742"/>
    <lineage>
        <taxon>Eukaryota</taxon>
        <taxon>Viridiplantae</taxon>
        <taxon>Streptophyta</taxon>
        <taxon>Embryophyta</taxon>
        <taxon>Tracheophyta</taxon>
        <taxon>Spermatophyta</taxon>
        <taxon>Magnoliopsida</taxon>
        <taxon>eudicotyledons</taxon>
        <taxon>Gunneridae</taxon>
        <taxon>Pentapetalae</taxon>
        <taxon>asterids</taxon>
        <taxon>lamiids</taxon>
        <taxon>Gentianales</taxon>
        <taxon>Rubiaceae</taxon>
        <taxon>Cinchonoideae</taxon>
        <taxon>Cinchoneae</taxon>
        <taxon>Cinchona</taxon>
    </lineage>
</organism>